<dbReference type="PANTHER" id="PTHR12815:SF47">
    <property type="entry name" value="TRANSLOCATION AND ASSEMBLY MODULE SUBUNIT TAMA"/>
    <property type="match status" value="1"/>
</dbReference>
<evidence type="ECO:0000313" key="8">
    <source>
        <dbReference type="Proteomes" id="UP000219452"/>
    </source>
</evidence>
<evidence type="ECO:0000256" key="5">
    <source>
        <dbReference type="ARBA" id="ARBA00023237"/>
    </source>
</evidence>
<dbReference type="PANTHER" id="PTHR12815">
    <property type="entry name" value="SORTING AND ASSEMBLY MACHINERY SAMM50 PROTEIN FAMILY MEMBER"/>
    <property type="match status" value="1"/>
</dbReference>
<feature type="domain" description="Bacterial surface antigen (D15)" evidence="6">
    <location>
        <begin position="655"/>
        <end position="840"/>
    </location>
</feature>
<dbReference type="AlphaFoldDB" id="A0A286F7C6"/>
<comment type="subcellular location">
    <subcellularLocation>
        <location evidence="1">Membrane</location>
    </subcellularLocation>
</comment>
<dbReference type="InterPro" id="IPR039910">
    <property type="entry name" value="D15-like"/>
</dbReference>
<dbReference type="Proteomes" id="UP000219452">
    <property type="component" value="Unassembled WGS sequence"/>
</dbReference>
<sequence>MYDVGYKVYDWLAGNASYTLHHTSRISLLLLVISLSGCLSSSQLRKNGYILTSHSVRGNKAIPDEDLISLVPQKPNRRLLGLPITTQLWFYQLGARRYNREEAIRELQAKTNEFEQQSQLIADQPRELKKLNRRYGRQLKRLRQNAEEGNWVMRNLGEPPSYFTEKDAQANAVKMRKYLSDKGFFNAKTGYELDTLRRSQIRVNYLIDENAAFYLRNIVYEIADPRVDSIVRQSFDKSRLHTGDRFDFDNMSGEKVRIETLLRDQGYYAFSRQYIRATDVDTVRRGNDRRFFNGLEPGDSLRRNVDVVLQIVNPPGQAAHPIYHIGDVEVRISPDETQPAVASSALDTTRRDGITYLLGGRDISTRLLSSKVLLRPGQLYNQTNYRDTQRQLFLLNQFKFVNLNFTDTTNRRLRTLITATPLDKYEATAEGGVTVLYQGQGGYPGGFGSLIFRVRNLFGGLETFETTVRFGIEAQTGFLTSATTNQIVYNSQELGVISSVTFPQVLFPGRARFFFSRATPRTQVSLSYNNTLRPDFRRSLLRATMAYNWQPSPVKQFSFFIADVNLINANFDTKLGPLFEQQLDSLGKLGNTIGLSFRRSFASGISFAYTYNTNTVGQNKRANFLRTVVESGGTTLNLFRNYQLREFFKTTDTSGLQYYKYIRVSADFRHYVPLNAHTTLAFRLNSGLVYSYGSNRTAPYEKLFFAGGSNSLRAWLPRRLGPGADYPQPSASDPTQPAIKSGTDQFLYTFEKPGDMLIEGSAELRGRLFRLGFADINGAAFIDFGNVWRLPYSNANSRGVFRFDSFIPQIAVGTGVGLRFDFSFFIIRFDGGIKVWDPARQYIDGDKGPVDKRFLLREFSLGKLSSGPNPLIINFGIGYPF</sequence>
<keyword evidence="2" id="KW-0812">Transmembrane</keyword>
<proteinExistence type="predicted"/>
<evidence type="ECO:0000256" key="2">
    <source>
        <dbReference type="ARBA" id="ARBA00022692"/>
    </source>
</evidence>
<evidence type="ECO:0000259" key="6">
    <source>
        <dbReference type="Pfam" id="PF01103"/>
    </source>
</evidence>
<dbReference type="InterPro" id="IPR000184">
    <property type="entry name" value="Bac_surfAg_D15"/>
</dbReference>
<name>A0A286F7C6_9BACT</name>
<gene>
    <name evidence="7" type="ORF">SAMN06269250_0819</name>
</gene>
<dbReference type="Pfam" id="PF01103">
    <property type="entry name" value="Omp85"/>
    <property type="match status" value="1"/>
</dbReference>
<keyword evidence="3" id="KW-0732">Signal</keyword>
<keyword evidence="8" id="KW-1185">Reference proteome</keyword>
<reference evidence="8" key="1">
    <citation type="submission" date="2017-09" db="EMBL/GenBank/DDBJ databases">
        <authorList>
            <person name="Varghese N."/>
            <person name="Submissions S."/>
        </authorList>
    </citation>
    <scope>NUCLEOTIDE SEQUENCE [LARGE SCALE GENOMIC DNA]</scope>
    <source>
        <strain evidence="8">DSM 29961</strain>
    </source>
</reference>
<keyword evidence="4" id="KW-0472">Membrane</keyword>
<dbReference type="GO" id="GO:0019867">
    <property type="term" value="C:outer membrane"/>
    <property type="evidence" value="ECO:0007669"/>
    <property type="project" value="InterPro"/>
</dbReference>
<evidence type="ECO:0000256" key="4">
    <source>
        <dbReference type="ARBA" id="ARBA00023136"/>
    </source>
</evidence>
<organism evidence="7 8">
    <name type="scientific">Spirosoma fluviale</name>
    <dbReference type="NCBI Taxonomy" id="1597977"/>
    <lineage>
        <taxon>Bacteria</taxon>
        <taxon>Pseudomonadati</taxon>
        <taxon>Bacteroidota</taxon>
        <taxon>Cytophagia</taxon>
        <taxon>Cytophagales</taxon>
        <taxon>Cytophagaceae</taxon>
        <taxon>Spirosoma</taxon>
    </lineage>
</organism>
<protein>
    <submittedName>
        <fullName evidence="7">Outer membrane protein assembly factor BamA</fullName>
    </submittedName>
</protein>
<evidence type="ECO:0000313" key="7">
    <source>
        <dbReference type="EMBL" id="SOD79141.1"/>
    </source>
</evidence>
<dbReference type="EMBL" id="OCNH01000001">
    <property type="protein sequence ID" value="SOD79141.1"/>
    <property type="molecule type" value="Genomic_DNA"/>
</dbReference>
<evidence type="ECO:0000256" key="3">
    <source>
        <dbReference type="ARBA" id="ARBA00022729"/>
    </source>
</evidence>
<keyword evidence="5" id="KW-0998">Cell outer membrane</keyword>
<evidence type="ECO:0000256" key="1">
    <source>
        <dbReference type="ARBA" id="ARBA00004370"/>
    </source>
</evidence>
<accession>A0A286F7C6</accession>
<dbReference type="Gene3D" id="2.40.160.50">
    <property type="entry name" value="membrane protein fhac: a member of the omp85/tpsb transporter family"/>
    <property type="match status" value="1"/>
</dbReference>